<evidence type="ECO:0000313" key="2">
    <source>
        <dbReference type="EMBL" id="GGG00791.1"/>
    </source>
</evidence>
<reference evidence="2" key="2">
    <citation type="submission" date="2020-09" db="EMBL/GenBank/DDBJ databases">
        <authorList>
            <person name="Sun Q."/>
            <person name="Zhou Y."/>
        </authorList>
    </citation>
    <scope>NUCLEOTIDE SEQUENCE</scope>
    <source>
        <strain evidence="2">CGMCC 1.12181</strain>
    </source>
</reference>
<comment type="caution">
    <text evidence="2">The sequence shown here is derived from an EMBL/GenBank/DDBJ whole genome shotgun (WGS) entry which is preliminary data.</text>
</comment>
<feature type="transmembrane region" description="Helical" evidence="1">
    <location>
        <begin position="93"/>
        <end position="112"/>
    </location>
</feature>
<dbReference type="EMBL" id="BMEO01000012">
    <property type="protein sequence ID" value="GGG00791.1"/>
    <property type="molecule type" value="Genomic_DNA"/>
</dbReference>
<gene>
    <name evidence="2" type="ORF">GCM10011365_22590</name>
</gene>
<evidence type="ECO:0000256" key="1">
    <source>
        <dbReference type="SAM" id="Phobius"/>
    </source>
</evidence>
<protein>
    <recommendedName>
        <fullName evidence="4">Zinc ribbon protein</fullName>
    </recommendedName>
</protein>
<keyword evidence="1" id="KW-1133">Transmembrane helix</keyword>
<keyword evidence="3" id="KW-1185">Reference proteome</keyword>
<keyword evidence="1" id="KW-0812">Transmembrane</keyword>
<accession>A0A917CV74</accession>
<dbReference type="Proteomes" id="UP000605253">
    <property type="component" value="Unassembled WGS sequence"/>
</dbReference>
<evidence type="ECO:0000313" key="3">
    <source>
        <dbReference type="Proteomes" id="UP000605253"/>
    </source>
</evidence>
<dbReference type="RefSeq" id="WP_188365859.1">
    <property type="nucleotide sequence ID" value="NZ_BAABJF010000009.1"/>
</dbReference>
<sequence length="120" mass="13689">MALIKCPVCRTRMSSLAPVCPKCGFSHDGEQQIDEEQAALYKKRLFGQRIYQLKMLSYVAMSIAMIGAIPMLWDYIKGLEQGDTVVLMEHWGINLVAIGFVIYLFVRAAIIITRKNYRTK</sequence>
<dbReference type="AlphaFoldDB" id="A0A917CV74"/>
<evidence type="ECO:0008006" key="4">
    <source>
        <dbReference type="Google" id="ProtNLM"/>
    </source>
</evidence>
<name>A0A917CV74_9GAMM</name>
<feature type="transmembrane region" description="Helical" evidence="1">
    <location>
        <begin position="53"/>
        <end position="73"/>
    </location>
</feature>
<organism evidence="2 3">
    <name type="scientific">Marinicella pacifica</name>
    <dbReference type="NCBI Taxonomy" id="1171543"/>
    <lineage>
        <taxon>Bacteria</taxon>
        <taxon>Pseudomonadati</taxon>
        <taxon>Pseudomonadota</taxon>
        <taxon>Gammaproteobacteria</taxon>
        <taxon>Lysobacterales</taxon>
        <taxon>Marinicellaceae</taxon>
        <taxon>Marinicella</taxon>
    </lineage>
</organism>
<reference evidence="2" key="1">
    <citation type="journal article" date="2014" name="Int. J. Syst. Evol. Microbiol.">
        <title>Complete genome sequence of Corynebacterium casei LMG S-19264T (=DSM 44701T), isolated from a smear-ripened cheese.</title>
        <authorList>
            <consortium name="US DOE Joint Genome Institute (JGI-PGF)"/>
            <person name="Walter F."/>
            <person name="Albersmeier A."/>
            <person name="Kalinowski J."/>
            <person name="Ruckert C."/>
        </authorList>
    </citation>
    <scope>NUCLEOTIDE SEQUENCE</scope>
    <source>
        <strain evidence="2">CGMCC 1.12181</strain>
    </source>
</reference>
<proteinExistence type="predicted"/>
<keyword evidence="1" id="KW-0472">Membrane</keyword>